<name>A0A178CVL2_9EURO</name>
<dbReference type="InterPro" id="IPR027921">
    <property type="entry name" value="NOPCHAP1"/>
</dbReference>
<evidence type="ECO:0000313" key="3">
    <source>
        <dbReference type="Proteomes" id="UP000185904"/>
    </source>
</evidence>
<sequence>MPDQKDSRPAKQRRIHGTPLLDQTSPIEDDEDSSSSSSSSSVRLPTSRLAHRLLKHTNPPPIERCSSDGPSGDEEGEDETTSSSDSEDSDSEESSEEEEQDSGDEDEDENEGVEDHLDASDSGVPQFTTLPAPASDLKSRLQSFLPQLRQANAELDNAGGVVDRRIDHVSDEEEHYIEMEVGLGVLSEEKSDATQIRLPHSLPGEGEDESDHDEIKDGPEDSQNGVSRLLGTNGTKGTKRKIEEL</sequence>
<dbReference type="RefSeq" id="XP_022498508.1">
    <property type="nucleotide sequence ID" value="XM_022645469.1"/>
</dbReference>
<feature type="compositionally biased region" description="Polar residues" evidence="1">
    <location>
        <begin position="221"/>
        <end position="236"/>
    </location>
</feature>
<comment type="caution">
    <text evidence="2">The sequence shown here is derived from an EMBL/GenBank/DDBJ whole genome shotgun (WGS) entry which is preliminary data.</text>
</comment>
<feature type="compositionally biased region" description="Acidic residues" evidence="1">
    <location>
        <begin position="71"/>
        <end position="112"/>
    </location>
</feature>
<dbReference type="PANTHER" id="PTHR38489:SF1">
    <property type="entry name" value="HISTONE CHAPERONE DOMAIN-CONTAINING PROTEIN"/>
    <property type="match status" value="1"/>
</dbReference>
<protein>
    <submittedName>
        <fullName evidence="2">Uncharacterized protein</fullName>
    </submittedName>
</protein>
<organism evidence="2 3">
    <name type="scientific">Fonsecaea nubica</name>
    <dbReference type="NCBI Taxonomy" id="856822"/>
    <lineage>
        <taxon>Eukaryota</taxon>
        <taxon>Fungi</taxon>
        <taxon>Dikarya</taxon>
        <taxon>Ascomycota</taxon>
        <taxon>Pezizomycotina</taxon>
        <taxon>Eurotiomycetes</taxon>
        <taxon>Chaetothyriomycetidae</taxon>
        <taxon>Chaetothyriales</taxon>
        <taxon>Herpotrichiellaceae</taxon>
        <taxon>Fonsecaea</taxon>
    </lineage>
</organism>
<evidence type="ECO:0000256" key="1">
    <source>
        <dbReference type="SAM" id="MobiDB-lite"/>
    </source>
</evidence>
<reference evidence="2 3" key="1">
    <citation type="submission" date="2016-03" db="EMBL/GenBank/DDBJ databases">
        <title>The draft genome sequence of Fonsecaea nubica causative agent of cutaneous subcutaneous infection in human host.</title>
        <authorList>
            <person name="Costa F."/>
            <person name="Sybren D.H."/>
            <person name="Raittz R.T."/>
            <person name="Weiss V.A."/>
            <person name="Leao A.C."/>
            <person name="Gomes R."/>
            <person name="De Souza E.M."/>
            <person name="Pedrosa F.O."/>
            <person name="Steffens M.B."/>
            <person name="Bombassaro A."/>
            <person name="Tadra-Sfeir M.Z."/>
            <person name="Moreno L.F."/>
            <person name="Najafzadeh M.J."/>
            <person name="Felipe M.S."/>
            <person name="Teixeira M."/>
            <person name="Sun J."/>
            <person name="Xi L."/>
            <person name="Castro M.A."/>
            <person name="Vicente V.A."/>
        </authorList>
    </citation>
    <scope>NUCLEOTIDE SEQUENCE [LARGE SCALE GENOMIC DNA]</scope>
    <source>
        <strain evidence="2 3">CBS 269.64</strain>
    </source>
</reference>
<gene>
    <name evidence="2" type="ORF">AYO20_07182</name>
</gene>
<keyword evidence="3" id="KW-1185">Reference proteome</keyword>
<dbReference type="Pfam" id="PF15370">
    <property type="entry name" value="NOPCHAP1"/>
    <property type="match status" value="1"/>
</dbReference>
<dbReference type="OrthoDB" id="1112980at2759"/>
<feature type="region of interest" description="Disordered" evidence="1">
    <location>
        <begin position="191"/>
        <end position="245"/>
    </location>
</feature>
<accession>A0A178CVL2</accession>
<dbReference type="GO" id="GO:0000492">
    <property type="term" value="P:box C/D snoRNP assembly"/>
    <property type="evidence" value="ECO:0007669"/>
    <property type="project" value="InterPro"/>
</dbReference>
<dbReference type="GeneID" id="34590595"/>
<evidence type="ECO:0000313" key="2">
    <source>
        <dbReference type="EMBL" id="OAL33496.1"/>
    </source>
</evidence>
<dbReference type="AlphaFoldDB" id="A0A178CVL2"/>
<dbReference type="PANTHER" id="PTHR38489">
    <property type="entry name" value="HISTONE CHAPERONE DOMAIN-CONTAINING PROTEIN"/>
    <property type="match status" value="1"/>
</dbReference>
<feature type="region of interest" description="Disordered" evidence="1">
    <location>
        <begin position="1"/>
        <end position="138"/>
    </location>
</feature>
<proteinExistence type="predicted"/>
<dbReference type="Proteomes" id="UP000185904">
    <property type="component" value="Unassembled WGS sequence"/>
</dbReference>
<dbReference type="EMBL" id="LVCJ01000049">
    <property type="protein sequence ID" value="OAL33496.1"/>
    <property type="molecule type" value="Genomic_DNA"/>
</dbReference>